<dbReference type="EMBL" id="JABBWK010000028">
    <property type="protein sequence ID" value="KAG1900248.1"/>
    <property type="molecule type" value="Genomic_DNA"/>
</dbReference>
<dbReference type="RefSeq" id="XP_041225824.1">
    <property type="nucleotide sequence ID" value="XM_041364302.1"/>
</dbReference>
<name>A0AAD4E5R9_9AGAM</name>
<protein>
    <submittedName>
        <fullName evidence="1">Uncharacterized protein</fullName>
    </submittedName>
</protein>
<proteinExistence type="predicted"/>
<dbReference type="InterPro" id="IPR040521">
    <property type="entry name" value="KDZ"/>
</dbReference>
<dbReference type="GeneID" id="64658600"/>
<dbReference type="AlphaFoldDB" id="A0AAD4E5R9"/>
<reference evidence="1" key="1">
    <citation type="journal article" date="2020" name="New Phytol.">
        <title>Comparative genomics reveals dynamic genome evolution in host specialist ectomycorrhizal fungi.</title>
        <authorList>
            <person name="Lofgren L.A."/>
            <person name="Nguyen N.H."/>
            <person name="Vilgalys R."/>
            <person name="Ruytinx J."/>
            <person name="Liao H.L."/>
            <person name="Branco S."/>
            <person name="Kuo A."/>
            <person name="LaButti K."/>
            <person name="Lipzen A."/>
            <person name="Andreopoulos W."/>
            <person name="Pangilinan J."/>
            <person name="Riley R."/>
            <person name="Hundley H."/>
            <person name="Na H."/>
            <person name="Barry K."/>
            <person name="Grigoriev I.V."/>
            <person name="Stajich J.E."/>
            <person name="Kennedy P.G."/>
        </authorList>
    </citation>
    <scope>NUCLEOTIDE SEQUENCE</scope>
    <source>
        <strain evidence="1">FC203</strain>
    </source>
</reference>
<dbReference type="Pfam" id="PF18758">
    <property type="entry name" value="KDZ"/>
    <property type="match status" value="1"/>
</dbReference>
<gene>
    <name evidence="1" type="ORF">F5891DRAFT_1128661</name>
</gene>
<organism evidence="1 2">
    <name type="scientific">Suillus fuscotomentosus</name>
    <dbReference type="NCBI Taxonomy" id="1912939"/>
    <lineage>
        <taxon>Eukaryota</taxon>
        <taxon>Fungi</taxon>
        <taxon>Dikarya</taxon>
        <taxon>Basidiomycota</taxon>
        <taxon>Agaricomycotina</taxon>
        <taxon>Agaricomycetes</taxon>
        <taxon>Agaricomycetidae</taxon>
        <taxon>Boletales</taxon>
        <taxon>Suillineae</taxon>
        <taxon>Suillaceae</taxon>
        <taxon>Suillus</taxon>
    </lineage>
</organism>
<accession>A0AAD4E5R9</accession>
<keyword evidence="2" id="KW-1185">Reference proteome</keyword>
<evidence type="ECO:0000313" key="2">
    <source>
        <dbReference type="Proteomes" id="UP001195769"/>
    </source>
</evidence>
<comment type="caution">
    <text evidence="1">The sequence shown here is derived from an EMBL/GenBank/DDBJ whole genome shotgun (WGS) entry which is preliminary data.</text>
</comment>
<dbReference type="Proteomes" id="UP001195769">
    <property type="component" value="Unassembled WGS sequence"/>
</dbReference>
<sequence length="218" mass="24762">MACRHGFIECITEMKHSGELAKYGLAAINCMLDVCGKDQGLGHDIGCTSRKTVASSSISTKAQEPNLIIAINAFHGYAHNRRCQLAHHPLYLEGFGIEDLKTCEQIFSSSNCACGLIQHASYFYWIQYLDLHFDQWDKDKYLELSNFLHNNYVQALRIIDEYTPLLNEFKTHKSLTDDAFLQWREDESEFLTNLALEPPSDAIAVAYIEELENSSVQS</sequence>
<dbReference type="PANTHER" id="PTHR33096:SF1">
    <property type="entry name" value="CXC1-LIKE CYSTEINE CLUSTER ASSOCIATED WITH KDZ TRANSPOSASES DOMAIN-CONTAINING PROTEIN"/>
    <property type="match status" value="1"/>
</dbReference>
<evidence type="ECO:0000313" key="1">
    <source>
        <dbReference type="EMBL" id="KAG1900248.1"/>
    </source>
</evidence>
<dbReference type="PANTHER" id="PTHR33096">
    <property type="entry name" value="CXC2 DOMAIN-CONTAINING PROTEIN"/>
    <property type="match status" value="1"/>
</dbReference>